<dbReference type="InterPro" id="IPR016185">
    <property type="entry name" value="PreATP-grasp_dom_sf"/>
</dbReference>
<evidence type="ECO:0000256" key="3">
    <source>
        <dbReference type="ARBA" id="ARBA00022755"/>
    </source>
</evidence>
<dbReference type="Gene3D" id="3.30.1490.20">
    <property type="entry name" value="ATP-grasp fold, A domain"/>
    <property type="match status" value="1"/>
</dbReference>
<dbReference type="HAMAP" id="MF_01928">
    <property type="entry name" value="PurK"/>
    <property type="match status" value="1"/>
</dbReference>
<dbReference type="PANTHER" id="PTHR11609:SF5">
    <property type="entry name" value="PHOSPHORIBOSYLAMINOIMIDAZOLE CARBOXYLASE"/>
    <property type="match status" value="1"/>
</dbReference>
<organism evidence="8 9">
    <name type="scientific">Trichocoleus desertorum GB2-A4</name>
    <dbReference type="NCBI Taxonomy" id="2933944"/>
    <lineage>
        <taxon>Bacteria</taxon>
        <taxon>Bacillati</taxon>
        <taxon>Cyanobacteriota</taxon>
        <taxon>Cyanophyceae</taxon>
        <taxon>Leptolyngbyales</taxon>
        <taxon>Trichocoleusaceae</taxon>
        <taxon>Trichocoleus</taxon>
    </lineage>
</organism>
<comment type="caution">
    <text evidence="5">Lacks conserved residue(s) required for the propagation of feature annotation.</text>
</comment>
<evidence type="ECO:0000259" key="7">
    <source>
        <dbReference type="PROSITE" id="PS50975"/>
    </source>
</evidence>
<dbReference type="InterPro" id="IPR013815">
    <property type="entry name" value="ATP_grasp_subdomain_1"/>
</dbReference>
<evidence type="ECO:0000256" key="6">
    <source>
        <dbReference type="RuleBase" id="RU361200"/>
    </source>
</evidence>
<dbReference type="NCBIfam" id="TIGR01161">
    <property type="entry name" value="purK"/>
    <property type="match status" value="1"/>
</dbReference>
<comment type="subunit">
    <text evidence="5 6">Homodimer.</text>
</comment>
<dbReference type="InterPro" id="IPR011054">
    <property type="entry name" value="Rudment_hybrid_motif"/>
</dbReference>
<dbReference type="Proteomes" id="UP001464891">
    <property type="component" value="Unassembled WGS sequence"/>
</dbReference>
<dbReference type="InterPro" id="IPR005875">
    <property type="entry name" value="PurK"/>
</dbReference>
<keyword evidence="3 5" id="KW-0658">Purine biosynthesis</keyword>
<evidence type="ECO:0000256" key="4">
    <source>
        <dbReference type="ARBA" id="ARBA00022840"/>
    </source>
</evidence>
<dbReference type="PROSITE" id="PS50975">
    <property type="entry name" value="ATP_GRASP"/>
    <property type="match status" value="1"/>
</dbReference>
<evidence type="ECO:0000313" key="9">
    <source>
        <dbReference type="Proteomes" id="UP001464891"/>
    </source>
</evidence>
<dbReference type="NCBIfam" id="NF004679">
    <property type="entry name" value="PRK06019.1-5"/>
    <property type="match status" value="1"/>
</dbReference>
<comment type="function">
    <text evidence="5">Catalyzes the ATP-dependent conversion of 5-aminoimidazole ribonucleotide (AIR) and HCO(3)(-) to N5-carboxyaminoimidazole ribonucleotide (N5-CAIR).</text>
</comment>
<dbReference type="InterPro" id="IPR011761">
    <property type="entry name" value="ATP-grasp"/>
</dbReference>
<dbReference type="SUPFAM" id="SSF51246">
    <property type="entry name" value="Rudiment single hybrid motif"/>
    <property type="match status" value="1"/>
</dbReference>
<dbReference type="Pfam" id="PF22660">
    <property type="entry name" value="RS_preATP-grasp-like"/>
    <property type="match status" value="1"/>
</dbReference>
<sequence>MSAYQSGSQPVQRVGVIGGGQLAWMMAGAAKKLGVQLVVQTPHDTDPAVAIAADAILAAVADANATGELATRCEVITFENEFVDLEALAQLEAQGIRFRPRLTTLVPLLDKYHQRSYLRDLGLPTPEFVALEHQIDDTALEQLGFPLVLKARRHGYDGQGTFIIHDQAELEDIWQKLDRSPVLLEAFVPFERELAVIAARGTSGEVAVYPVVETQQENQVCRRVLAPADIPESVQAEAEAIARTLLNSLQAIGVFGIELFLTADGKVLVNEIAPRTHNSGHFSLDACATSQFEQHLRAVCGLALGNPSLSSDGAVMVNLLGYEQSHSDYLEKRQQIEKIPQAHVHWYGKTESRPGRKLGHVTVLLSAQTAPREQALAIAQEVEAIWYQR</sequence>
<dbReference type="Pfam" id="PF17769">
    <property type="entry name" value="PurK_C"/>
    <property type="match status" value="1"/>
</dbReference>
<dbReference type="GO" id="GO:0034028">
    <property type="term" value="F:5-(carboxyamino)imidazole ribonucleotide synthase activity"/>
    <property type="evidence" value="ECO:0007669"/>
    <property type="project" value="UniProtKB-EC"/>
</dbReference>
<comment type="caution">
    <text evidence="8">The sequence shown here is derived from an EMBL/GenBank/DDBJ whole genome shotgun (WGS) entry which is preliminary data.</text>
</comment>
<dbReference type="Pfam" id="PF02222">
    <property type="entry name" value="ATP-grasp"/>
    <property type="match status" value="1"/>
</dbReference>
<comment type="function">
    <text evidence="6">Catalyzes the ATP-dependent conversion of 5-aminoimidazole ribonucleotide (AIR) and HCO(3)- to N5-carboxyaminoimidazole ribonucleotide (N5-CAIR).</text>
</comment>
<evidence type="ECO:0000256" key="2">
    <source>
        <dbReference type="ARBA" id="ARBA00022741"/>
    </source>
</evidence>
<keyword evidence="9" id="KW-1185">Reference proteome</keyword>
<feature type="binding site" evidence="5">
    <location>
        <begin position="185"/>
        <end position="188"/>
    </location>
    <ligand>
        <name>ATP</name>
        <dbReference type="ChEBI" id="CHEBI:30616"/>
    </ligand>
</feature>
<keyword evidence="2 5" id="KW-0547">Nucleotide-binding</keyword>
<dbReference type="Gene3D" id="3.40.50.20">
    <property type="match status" value="1"/>
</dbReference>
<feature type="domain" description="ATP-grasp" evidence="7">
    <location>
        <begin position="115"/>
        <end position="300"/>
    </location>
</feature>
<dbReference type="PANTHER" id="PTHR11609">
    <property type="entry name" value="PURINE BIOSYNTHESIS PROTEIN 6/7, PUR6/7"/>
    <property type="match status" value="1"/>
</dbReference>
<dbReference type="InterPro" id="IPR040686">
    <property type="entry name" value="PurK_C"/>
</dbReference>
<evidence type="ECO:0000256" key="1">
    <source>
        <dbReference type="ARBA" id="ARBA00022598"/>
    </source>
</evidence>
<feature type="binding site" evidence="5">
    <location>
        <position position="193"/>
    </location>
    <ligand>
        <name>ATP</name>
        <dbReference type="ChEBI" id="CHEBI:30616"/>
    </ligand>
</feature>
<comment type="catalytic activity">
    <reaction evidence="5 6">
        <text>5-amino-1-(5-phospho-beta-D-ribosyl)imidazole + hydrogencarbonate + ATP = 5-carboxyamino-1-(5-phospho-D-ribosyl)imidazole + ADP + phosphate + 2 H(+)</text>
        <dbReference type="Rhea" id="RHEA:19317"/>
        <dbReference type="ChEBI" id="CHEBI:15378"/>
        <dbReference type="ChEBI" id="CHEBI:17544"/>
        <dbReference type="ChEBI" id="CHEBI:30616"/>
        <dbReference type="ChEBI" id="CHEBI:43474"/>
        <dbReference type="ChEBI" id="CHEBI:58730"/>
        <dbReference type="ChEBI" id="CHEBI:137981"/>
        <dbReference type="ChEBI" id="CHEBI:456216"/>
        <dbReference type="EC" id="6.3.4.18"/>
    </reaction>
</comment>
<feature type="binding site" evidence="5">
    <location>
        <begin position="270"/>
        <end position="271"/>
    </location>
    <ligand>
        <name>ATP</name>
        <dbReference type="ChEBI" id="CHEBI:30616"/>
    </ligand>
</feature>
<dbReference type="InterPro" id="IPR003135">
    <property type="entry name" value="ATP-grasp_carboxylate-amine"/>
</dbReference>
<gene>
    <name evidence="5 6" type="primary">purK</name>
    <name evidence="8" type="ORF">NC998_05835</name>
</gene>
<dbReference type="NCBIfam" id="NF004680">
    <property type="entry name" value="PRK06019.1-6"/>
    <property type="match status" value="1"/>
</dbReference>
<keyword evidence="4 5" id="KW-0067">ATP-binding</keyword>
<keyword evidence="1 5" id="KW-0436">Ligase</keyword>
<evidence type="ECO:0000313" key="8">
    <source>
        <dbReference type="EMBL" id="MEP0816611.1"/>
    </source>
</evidence>
<reference evidence="8 9" key="1">
    <citation type="submission" date="2022-04" db="EMBL/GenBank/DDBJ databases">
        <title>Positive selection, recombination, and allopatry shape intraspecific diversity of widespread and dominant cyanobacteria.</title>
        <authorList>
            <person name="Wei J."/>
            <person name="Shu W."/>
            <person name="Hu C."/>
        </authorList>
    </citation>
    <scope>NUCLEOTIDE SEQUENCE [LARGE SCALE GENOMIC DNA]</scope>
    <source>
        <strain evidence="8 9">GB2-A4</strain>
    </source>
</reference>
<dbReference type="EC" id="6.3.4.18" evidence="5 6"/>
<accession>A0ABV0J4B2</accession>
<dbReference type="InterPro" id="IPR054350">
    <property type="entry name" value="PurT/PurK_preATP-grasp"/>
</dbReference>
<dbReference type="SUPFAM" id="SSF52440">
    <property type="entry name" value="PreATP-grasp domain"/>
    <property type="match status" value="1"/>
</dbReference>
<comment type="similarity">
    <text evidence="5 6">Belongs to the PurK/PurT family.</text>
</comment>
<comment type="pathway">
    <text evidence="5 6">Purine metabolism; IMP biosynthesis via de novo pathway; 5-amino-1-(5-phospho-D-ribosyl)imidazole-4-carboxylate from 5-amino-1-(5-phospho-D-ribosyl)imidazole (N5-CAIR route): step 1/2.</text>
</comment>
<name>A0ABV0J4B2_9CYAN</name>
<dbReference type="Gene3D" id="3.30.470.20">
    <property type="entry name" value="ATP-grasp fold, B domain"/>
    <property type="match status" value="1"/>
</dbReference>
<proteinExistence type="inferred from homology"/>
<protein>
    <recommendedName>
        <fullName evidence="5 6">N5-carboxyaminoimidazole ribonucleotide synthase</fullName>
        <shortName evidence="5 6">N5-CAIR synthase</shortName>
        <ecNumber evidence="5 6">6.3.4.18</ecNumber>
    </recommendedName>
    <alternativeName>
        <fullName evidence="5 6">5-(carboxyamino)imidazole ribonucleotide synthetase</fullName>
    </alternativeName>
</protein>
<feature type="binding site" evidence="5">
    <location>
        <position position="150"/>
    </location>
    <ligand>
        <name>ATP</name>
        <dbReference type="ChEBI" id="CHEBI:30616"/>
    </ligand>
</feature>
<dbReference type="EMBL" id="JAMPKM010000002">
    <property type="protein sequence ID" value="MEP0816611.1"/>
    <property type="molecule type" value="Genomic_DNA"/>
</dbReference>
<evidence type="ECO:0000256" key="5">
    <source>
        <dbReference type="HAMAP-Rule" id="MF_01928"/>
    </source>
</evidence>
<dbReference type="SUPFAM" id="SSF56059">
    <property type="entry name" value="Glutathione synthetase ATP-binding domain-like"/>
    <property type="match status" value="1"/>
</dbReference>
<feature type="binding site" evidence="5">
    <location>
        <position position="111"/>
    </location>
    <ligand>
        <name>ATP</name>
        <dbReference type="ChEBI" id="CHEBI:30616"/>
    </ligand>
</feature>